<feature type="compositionally biased region" description="Low complexity" evidence="1">
    <location>
        <begin position="368"/>
        <end position="383"/>
    </location>
</feature>
<dbReference type="Gene3D" id="3.30.710.10">
    <property type="entry name" value="Potassium Channel Kv1.1, Chain A"/>
    <property type="match status" value="2"/>
</dbReference>
<evidence type="ECO:0000313" key="4">
    <source>
        <dbReference type="Proteomes" id="UP001329825"/>
    </source>
</evidence>
<feature type="compositionally biased region" description="Polar residues" evidence="1">
    <location>
        <begin position="515"/>
        <end position="529"/>
    </location>
</feature>
<feature type="compositionally biased region" description="Acidic residues" evidence="1">
    <location>
        <begin position="566"/>
        <end position="576"/>
    </location>
</feature>
<dbReference type="EMBL" id="CP141882">
    <property type="protein sequence ID" value="WRT65011.1"/>
    <property type="molecule type" value="Genomic_DNA"/>
</dbReference>
<dbReference type="PANTHER" id="PTHR24413">
    <property type="entry name" value="SPECKLE-TYPE POZ PROTEIN"/>
    <property type="match status" value="1"/>
</dbReference>
<reference evidence="3 4" key="1">
    <citation type="submission" date="2024-01" db="EMBL/GenBank/DDBJ databases">
        <title>Comparative genomics of Cryptococcus and Kwoniella reveals pathogenesis evolution and contrasting modes of karyotype evolution via chromosome fusion or intercentromeric recombination.</title>
        <authorList>
            <person name="Coelho M.A."/>
            <person name="David-Palma M."/>
            <person name="Shea T."/>
            <person name="Bowers K."/>
            <person name="McGinley-Smith S."/>
            <person name="Mohammad A.W."/>
            <person name="Gnirke A."/>
            <person name="Yurkov A.M."/>
            <person name="Nowrousian M."/>
            <person name="Sun S."/>
            <person name="Cuomo C.A."/>
            <person name="Heitman J."/>
        </authorList>
    </citation>
    <scope>NUCLEOTIDE SEQUENCE [LARGE SCALE GENOMIC DNA]</scope>
    <source>
        <strain evidence="3">CBS 11374</strain>
    </source>
</reference>
<proteinExistence type="predicted"/>
<dbReference type="InterPro" id="IPR011333">
    <property type="entry name" value="SKP1/BTB/POZ_sf"/>
</dbReference>
<evidence type="ECO:0000313" key="3">
    <source>
        <dbReference type="EMBL" id="WRT65011.1"/>
    </source>
</evidence>
<feature type="region of interest" description="Disordered" evidence="1">
    <location>
        <begin position="512"/>
        <end position="533"/>
    </location>
</feature>
<gene>
    <name evidence="3" type="ORF">IL334_001952</name>
</gene>
<feature type="compositionally biased region" description="Low complexity" evidence="1">
    <location>
        <begin position="397"/>
        <end position="409"/>
    </location>
</feature>
<name>A0ABZ1CTL6_9TREE</name>
<dbReference type="SUPFAM" id="SSF54695">
    <property type="entry name" value="POZ domain"/>
    <property type="match status" value="1"/>
</dbReference>
<feature type="region of interest" description="Disordered" evidence="1">
    <location>
        <begin position="1"/>
        <end position="30"/>
    </location>
</feature>
<dbReference type="InterPro" id="IPR008974">
    <property type="entry name" value="TRAF-like"/>
</dbReference>
<feature type="compositionally biased region" description="Low complexity" evidence="1">
    <location>
        <begin position="15"/>
        <end position="30"/>
    </location>
</feature>
<feature type="compositionally biased region" description="Polar residues" evidence="1">
    <location>
        <begin position="438"/>
        <end position="461"/>
    </location>
</feature>
<dbReference type="InterPro" id="IPR002083">
    <property type="entry name" value="MATH/TRAF_dom"/>
</dbReference>
<feature type="region of interest" description="Disordered" evidence="1">
    <location>
        <begin position="320"/>
        <end position="466"/>
    </location>
</feature>
<sequence>MTSVPPPYSTREHAQVQPGSSVSTGSTTQSHEFQETTSVCLEWKLTGLKTMYESTRGEQKSKCIKSAVFGDADSLWEVLWYPNAGTSTQTAGDHVSLYLSCVPTAQERDSSIQNKWVRKGLWWFKFEIRPIPFDARSTTNNRHDILASKDASDHTFAVKTANWGWQAFAKRDSLFQHPQVLSTDSFMIVCTIQAQPQPPAGLWLGVGLQPSQQGLINPNGGNVGSGGGLSAWASSDGSAGGVAGGTAAAGGVKRVVPKDLISSVGSMLDDPLYSDVEFVIPARRGSGSAPRRIYANKKLLNRCDYFEAMFNGGFKEVEGVYEEDESDDDLEILSDSDMDDESSVSQASFDDQEHERGNGRLSPDLHLTTTTSRNSSPRRQSTSADRPLLAEPREDVSTTTSSENGTSTSETKDEQSGEVGDITVESMKEVLSKKGTKNPANANETKSNTSTRGAKLTSSGAGTARSIGPKKTRVVIRDAAWSTWWAVLYWIYTDIIYFAPLTSSFEHQLPRRPSNIPSNATNSTTNVAESTEPKTRKEWIHRWMIEHEIDSRSSFSGHHTERRNGDDDDDDDDEGDLVIGPRPVSAKAIYRLADKLDLPSLKLRAFQHICAGLTAGNVPAEVFSRFSSTYEDVRKVQVAFFLKHWSEIKKSETMTQIWQQIRNGKHVGFEEVWPLIVGQLDFRPS</sequence>
<protein>
    <recommendedName>
        <fullName evidence="2">MATH domain-containing protein</fullName>
    </recommendedName>
</protein>
<dbReference type="PROSITE" id="PS50144">
    <property type="entry name" value="MATH"/>
    <property type="match status" value="1"/>
</dbReference>
<keyword evidence="4" id="KW-1185">Reference proteome</keyword>
<dbReference type="GeneID" id="87954083"/>
<feature type="compositionally biased region" description="Acidic residues" evidence="1">
    <location>
        <begin position="320"/>
        <end position="342"/>
    </location>
</feature>
<feature type="domain" description="MATH" evidence="2">
    <location>
        <begin position="38"/>
        <end position="192"/>
    </location>
</feature>
<dbReference type="Gene3D" id="2.60.210.10">
    <property type="entry name" value="Apoptosis, Tumor Necrosis Factor Receptor Associated Protein 2, Chain A"/>
    <property type="match status" value="1"/>
</dbReference>
<evidence type="ECO:0000259" key="2">
    <source>
        <dbReference type="PROSITE" id="PS50144"/>
    </source>
</evidence>
<dbReference type="CDD" id="cd00121">
    <property type="entry name" value="MATH"/>
    <property type="match status" value="1"/>
</dbReference>
<dbReference type="Proteomes" id="UP001329825">
    <property type="component" value="Chromosome 2"/>
</dbReference>
<dbReference type="RefSeq" id="XP_062789751.1">
    <property type="nucleotide sequence ID" value="XM_062933700.1"/>
</dbReference>
<organism evidence="3 4">
    <name type="scientific">Kwoniella shivajii</name>
    <dbReference type="NCBI Taxonomy" id="564305"/>
    <lineage>
        <taxon>Eukaryota</taxon>
        <taxon>Fungi</taxon>
        <taxon>Dikarya</taxon>
        <taxon>Basidiomycota</taxon>
        <taxon>Agaricomycotina</taxon>
        <taxon>Tremellomycetes</taxon>
        <taxon>Tremellales</taxon>
        <taxon>Cryptococcaceae</taxon>
        <taxon>Kwoniella</taxon>
    </lineage>
</organism>
<dbReference type="SUPFAM" id="SSF49599">
    <property type="entry name" value="TRAF domain-like"/>
    <property type="match status" value="1"/>
</dbReference>
<accession>A0ABZ1CTL6</accession>
<feature type="region of interest" description="Disordered" evidence="1">
    <location>
        <begin position="552"/>
        <end position="579"/>
    </location>
</feature>
<evidence type="ECO:0000256" key="1">
    <source>
        <dbReference type="SAM" id="MobiDB-lite"/>
    </source>
</evidence>